<reference evidence="2" key="2">
    <citation type="submission" date="2020-11" db="EMBL/GenBank/DDBJ databases">
        <authorList>
            <person name="McCartney M.A."/>
            <person name="Auch B."/>
            <person name="Kono T."/>
            <person name="Mallez S."/>
            <person name="Becker A."/>
            <person name="Gohl D.M."/>
            <person name="Silverstein K.A.T."/>
            <person name="Koren S."/>
            <person name="Bechman K.B."/>
            <person name="Herman A."/>
            <person name="Abrahante J.E."/>
            <person name="Garbe J."/>
        </authorList>
    </citation>
    <scope>NUCLEOTIDE SEQUENCE</scope>
    <source>
        <strain evidence="2">Duluth1</strain>
        <tissue evidence="2">Whole animal</tissue>
    </source>
</reference>
<keyword evidence="1" id="KW-0812">Transmembrane</keyword>
<evidence type="ECO:0000313" key="2">
    <source>
        <dbReference type="EMBL" id="KAH3774875.1"/>
    </source>
</evidence>
<keyword evidence="1" id="KW-0472">Membrane</keyword>
<dbReference type="Gene3D" id="1.20.1070.10">
    <property type="entry name" value="Rhodopsin 7-helix transmembrane proteins"/>
    <property type="match status" value="1"/>
</dbReference>
<dbReference type="Proteomes" id="UP000828390">
    <property type="component" value="Unassembled WGS sequence"/>
</dbReference>
<evidence type="ECO:0000313" key="3">
    <source>
        <dbReference type="Proteomes" id="UP000828390"/>
    </source>
</evidence>
<keyword evidence="3" id="KW-1185">Reference proteome</keyword>
<comment type="caution">
    <text evidence="2">The sequence shown here is derived from an EMBL/GenBank/DDBJ whole genome shotgun (WGS) entry which is preliminary data.</text>
</comment>
<reference evidence="2" key="1">
    <citation type="journal article" date="2019" name="bioRxiv">
        <title>The Genome of the Zebra Mussel, Dreissena polymorpha: A Resource for Invasive Species Research.</title>
        <authorList>
            <person name="McCartney M.A."/>
            <person name="Auch B."/>
            <person name="Kono T."/>
            <person name="Mallez S."/>
            <person name="Zhang Y."/>
            <person name="Obille A."/>
            <person name="Becker A."/>
            <person name="Abrahante J.E."/>
            <person name="Garbe J."/>
            <person name="Badalamenti J.P."/>
            <person name="Herman A."/>
            <person name="Mangelson H."/>
            <person name="Liachko I."/>
            <person name="Sullivan S."/>
            <person name="Sone E.D."/>
            <person name="Koren S."/>
            <person name="Silverstein K.A.T."/>
            <person name="Beckman K.B."/>
            <person name="Gohl D.M."/>
        </authorList>
    </citation>
    <scope>NUCLEOTIDE SEQUENCE</scope>
    <source>
        <strain evidence="2">Duluth1</strain>
        <tissue evidence="2">Whole animal</tissue>
    </source>
</reference>
<name>A0A9D4IHY8_DREPO</name>
<feature type="transmembrane region" description="Helical" evidence="1">
    <location>
        <begin position="20"/>
        <end position="44"/>
    </location>
</feature>
<organism evidence="2 3">
    <name type="scientific">Dreissena polymorpha</name>
    <name type="common">Zebra mussel</name>
    <name type="synonym">Mytilus polymorpha</name>
    <dbReference type="NCBI Taxonomy" id="45954"/>
    <lineage>
        <taxon>Eukaryota</taxon>
        <taxon>Metazoa</taxon>
        <taxon>Spiralia</taxon>
        <taxon>Lophotrochozoa</taxon>
        <taxon>Mollusca</taxon>
        <taxon>Bivalvia</taxon>
        <taxon>Autobranchia</taxon>
        <taxon>Heteroconchia</taxon>
        <taxon>Euheterodonta</taxon>
        <taxon>Imparidentia</taxon>
        <taxon>Neoheterodontei</taxon>
        <taxon>Myida</taxon>
        <taxon>Dreissenoidea</taxon>
        <taxon>Dreissenidae</taxon>
        <taxon>Dreissena</taxon>
    </lineage>
</organism>
<accession>A0A9D4IHY8</accession>
<proteinExistence type="predicted"/>
<dbReference type="SUPFAM" id="SSF81321">
    <property type="entry name" value="Family A G protein-coupled receptor-like"/>
    <property type="match status" value="1"/>
</dbReference>
<gene>
    <name evidence="2" type="ORF">DPMN_176269</name>
</gene>
<sequence>MPAMSLRRQLLGYPTCDINLYVMDFFVWLGYTNSFLHLVIYTTIGPQFRKAFRRILTDCVQNRY</sequence>
<keyword evidence="1" id="KW-1133">Transmembrane helix</keyword>
<evidence type="ECO:0000256" key="1">
    <source>
        <dbReference type="SAM" id="Phobius"/>
    </source>
</evidence>
<protein>
    <submittedName>
        <fullName evidence="2">Uncharacterized protein</fullName>
    </submittedName>
</protein>
<dbReference type="EMBL" id="JAIWYP010000009">
    <property type="protein sequence ID" value="KAH3774875.1"/>
    <property type="molecule type" value="Genomic_DNA"/>
</dbReference>
<dbReference type="AlphaFoldDB" id="A0A9D4IHY8"/>